<feature type="transmembrane region" description="Helical" evidence="6">
    <location>
        <begin position="255"/>
        <end position="276"/>
    </location>
</feature>
<keyword evidence="4 6" id="KW-1133">Transmembrane helix</keyword>
<feature type="domain" description="ABC3 transporter permease C-terminal" evidence="7">
    <location>
        <begin position="260"/>
        <end position="370"/>
    </location>
</feature>
<dbReference type="PANTHER" id="PTHR43738">
    <property type="entry name" value="ABC TRANSPORTER, MEMBRANE PROTEIN"/>
    <property type="match status" value="1"/>
</dbReference>
<gene>
    <name evidence="9" type="primary">ytrF_1</name>
    <name evidence="9" type="ORF">Pla8534_15840</name>
</gene>
<evidence type="ECO:0000313" key="9">
    <source>
        <dbReference type="EMBL" id="QDU93801.1"/>
    </source>
</evidence>
<comment type="subcellular location">
    <subcellularLocation>
        <location evidence="1">Cell membrane</location>
        <topology evidence="1">Multi-pass membrane protein</topology>
    </subcellularLocation>
</comment>
<evidence type="ECO:0000313" key="10">
    <source>
        <dbReference type="Proteomes" id="UP000317648"/>
    </source>
</evidence>
<feature type="transmembrane region" description="Helical" evidence="6">
    <location>
        <begin position="296"/>
        <end position="325"/>
    </location>
</feature>
<dbReference type="InterPro" id="IPR025857">
    <property type="entry name" value="MacB_PCD"/>
</dbReference>
<organism evidence="9 10">
    <name type="scientific">Lignipirellula cremea</name>
    <dbReference type="NCBI Taxonomy" id="2528010"/>
    <lineage>
        <taxon>Bacteria</taxon>
        <taxon>Pseudomonadati</taxon>
        <taxon>Planctomycetota</taxon>
        <taxon>Planctomycetia</taxon>
        <taxon>Pirellulales</taxon>
        <taxon>Pirellulaceae</taxon>
        <taxon>Lignipirellula</taxon>
    </lineage>
</organism>
<name>A0A518DPN9_9BACT</name>
<dbReference type="PANTHER" id="PTHR43738:SF3">
    <property type="entry name" value="ABC TRANSPORTER PERMEASE"/>
    <property type="match status" value="1"/>
</dbReference>
<evidence type="ECO:0000259" key="7">
    <source>
        <dbReference type="Pfam" id="PF02687"/>
    </source>
</evidence>
<dbReference type="EMBL" id="CP036433">
    <property type="protein sequence ID" value="QDU93801.1"/>
    <property type="molecule type" value="Genomic_DNA"/>
</dbReference>
<dbReference type="Pfam" id="PF12704">
    <property type="entry name" value="MacB_PCD"/>
    <property type="match status" value="1"/>
</dbReference>
<dbReference type="KEGG" id="lcre:Pla8534_15840"/>
<keyword evidence="5 6" id="KW-0472">Membrane</keyword>
<proteinExistence type="predicted"/>
<feature type="transmembrane region" description="Helical" evidence="6">
    <location>
        <begin position="345"/>
        <end position="366"/>
    </location>
</feature>
<evidence type="ECO:0000256" key="1">
    <source>
        <dbReference type="ARBA" id="ARBA00004651"/>
    </source>
</evidence>
<dbReference type="RefSeq" id="WP_145051112.1">
    <property type="nucleotide sequence ID" value="NZ_CP036433.1"/>
</dbReference>
<evidence type="ECO:0000256" key="4">
    <source>
        <dbReference type="ARBA" id="ARBA00022989"/>
    </source>
</evidence>
<feature type="domain" description="MacB-like periplasmic core" evidence="8">
    <location>
        <begin position="19"/>
        <end position="220"/>
    </location>
</feature>
<sequence length="381" mass="40817">MFKFVPYVLKGMWGHRARTMLTISGAAVALFVFCFVGAVQSGLTRLTQDKQSQRTLIVFQENRFCPQSSRLPQDYVRHIARQPGVVDVIPIKVFTNNCRASLDAIVFQGMPADKLQSTRELTLLQGDWGRYEKLDDGALVGQAVAGRRGVKVGDKFSIGGVTVMVAGIFRSATPAEDNLIFTHLDFLQRARGGADVGTVTQLEVHLNEEADVEATSLAIDQHYRGGPVATTTRTKGMFQADTLADLAELIGFIHWLGYACVGLVLALVATTTVMSVQDRIKEHGVLQTIGLRPSRIFQLVVLESTLLSTVGGLLGIGVGFAVLAFSGLAVSAEGVSIAFRPTPDLLVVGTLVSIGVGLLAGIAPGIQAAQTRIIHALRHVG</sequence>
<dbReference type="InterPro" id="IPR003838">
    <property type="entry name" value="ABC3_permease_C"/>
</dbReference>
<dbReference type="Pfam" id="PF02687">
    <property type="entry name" value="FtsX"/>
    <property type="match status" value="1"/>
</dbReference>
<evidence type="ECO:0000256" key="3">
    <source>
        <dbReference type="ARBA" id="ARBA00022692"/>
    </source>
</evidence>
<keyword evidence="10" id="KW-1185">Reference proteome</keyword>
<evidence type="ECO:0000256" key="5">
    <source>
        <dbReference type="ARBA" id="ARBA00023136"/>
    </source>
</evidence>
<dbReference type="Proteomes" id="UP000317648">
    <property type="component" value="Chromosome"/>
</dbReference>
<protein>
    <submittedName>
        <fullName evidence="9">ABC transporter permease YtrF</fullName>
    </submittedName>
</protein>
<keyword evidence="2" id="KW-1003">Cell membrane</keyword>
<dbReference type="AlphaFoldDB" id="A0A518DPN9"/>
<reference evidence="9 10" key="1">
    <citation type="submission" date="2019-02" db="EMBL/GenBank/DDBJ databases">
        <title>Deep-cultivation of Planctomycetes and their phenomic and genomic characterization uncovers novel biology.</title>
        <authorList>
            <person name="Wiegand S."/>
            <person name="Jogler M."/>
            <person name="Boedeker C."/>
            <person name="Pinto D."/>
            <person name="Vollmers J."/>
            <person name="Rivas-Marin E."/>
            <person name="Kohn T."/>
            <person name="Peeters S.H."/>
            <person name="Heuer A."/>
            <person name="Rast P."/>
            <person name="Oberbeckmann S."/>
            <person name="Bunk B."/>
            <person name="Jeske O."/>
            <person name="Meyerdierks A."/>
            <person name="Storesund J.E."/>
            <person name="Kallscheuer N."/>
            <person name="Luecker S."/>
            <person name="Lage O.M."/>
            <person name="Pohl T."/>
            <person name="Merkel B.J."/>
            <person name="Hornburger P."/>
            <person name="Mueller R.-W."/>
            <person name="Bruemmer F."/>
            <person name="Labrenz M."/>
            <person name="Spormann A.M."/>
            <person name="Op den Camp H."/>
            <person name="Overmann J."/>
            <person name="Amann R."/>
            <person name="Jetten M.S.M."/>
            <person name="Mascher T."/>
            <person name="Medema M.H."/>
            <person name="Devos D.P."/>
            <person name="Kaster A.-K."/>
            <person name="Ovreas L."/>
            <person name="Rohde M."/>
            <person name="Galperin M.Y."/>
            <person name="Jogler C."/>
        </authorList>
    </citation>
    <scope>NUCLEOTIDE SEQUENCE [LARGE SCALE GENOMIC DNA]</scope>
    <source>
        <strain evidence="9 10">Pla85_3_4</strain>
    </source>
</reference>
<accession>A0A518DPN9</accession>
<dbReference type="InterPro" id="IPR051125">
    <property type="entry name" value="ABC-4/HrtB_transporter"/>
</dbReference>
<evidence type="ECO:0000259" key="8">
    <source>
        <dbReference type="Pfam" id="PF12704"/>
    </source>
</evidence>
<evidence type="ECO:0000256" key="2">
    <source>
        <dbReference type="ARBA" id="ARBA00022475"/>
    </source>
</evidence>
<dbReference type="OrthoDB" id="251089at2"/>
<evidence type="ECO:0000256" key="6">
    <source>
        <dbReference type="SAM" id="Phobius"/>
    </source>
</evidence>
<dbReference type="GO" id="GO:0005886">
    <property type="term" value="C:plasma membrane"/>
    <property type="evidence" value="ECO:0007669"/>
    <property type="project" value="UniProtKB-SubCell"/>
</dbReference>
<keyword evidence="3 6" id="KW-0812">Transmembrane</keyword>